<accession>A0AAN9LWN9</accession>
<dbReference type="Proteomes" id="UP001367508">
    <property type="component" value="Unassembled WGS sequence"/>
</dbReference>
<keyword evidence="2" id="KW-1185">Reference proteome</keyword>
<reference evidence="1 2" key="1">
    <citation type="submission" date="2024-01" db="EMBL/GenBank/DDBJ databases">
        <title>The genomes of 5 underutilized Papilionoideae crops provide insights into root nodulation and disease resistanc.</title>
        <authorList>
            <person name="Jiang F."/>
        </authorList>
    </citation>
    <scope>NUCLEOTIDE SEQUENCE [LARGE SCALE GENOMIC DNA]</scope>
    <source>
        <strain evidence="1">LVBAO_FW01</strain>
        <tissue evidence="1">Leaves</tissue>
    </source>
</reference>
<gene>
    <name evidence="1" type="ORF">VNO77_12811</name>
</gene>
<comment type="caution">
    <text evidence="1">The sequence shown here is derived from an EMBL/GenBank/DDBJ whole genome shotgun (WGS) entry which is preliminary data.</text>
</comment>
<name>A0AAN9LWN9_CANGL</name>
<protein>
    <submittedName>
        <fullName evidence="1">Uncharacterized protein</fullName>
    </submittedName>
</protein>
<organism evidence="1 2">
    <name type="scientific">Canavalia gladiata</name>
    <name type="common">Sword bean</name>
    <name type="synonym">Dolichos gladiatus</name>
    <dbReference type="NCBI Taxonomy" id="3824"/>
    <lineage>
        <taxon>Eukaryota</taxon>
        <taxon>Viridiplantae</taxon>
        <taxon>Streptophyta</taxon>
        <taxon>Embryophyta</taxon>
        <taxon>Tracheophyta</taxon>
        <taxon>Spermatophyta</taxon>
        <taxon>Magnoliopsida</taxon>
        <taxon>eudicotyledons</taxon>
        <taxon>Gunneridae</taxon>
        <taxon>Pentapetalae</taxon>
        <taxon>rosids</taxon>
        <taxon>fabids</taxon>
        <taxon>Fabales</taxon>
        <taxon>Fabaceae</taxon>
        <taxon>Papilionoideae</taxon>
        <taxon>50 kb inversion clade</taxon>
        <taxon>NPAAA clade</taxon>
        <taxon>indigoferoid/millettioid clade</taxon>
        <taxon>Phaseoleae</taxon>
        <taxon>Canavalia</taxon>
    </lineage>
</organism>
<sequence>MIRFEPLDKRIRRLKLRNRKPKRRENLKWKRVYEGNCEGKKGFWSGIVLWSKKEANSSSWEPSLKGDSVPLSDGVRIRIVIVDYSSV</sequence>
<proteinExistence type="predicted"/>
<evidence type="ECO:0000313" key="1">
    <source>
        <dbReference type="EMBL" id="KAK7343780.1"/>
    </source>
</evidence>
<evidence type="ECO:0000313" key="2">
    <source>
        <dbReference type="Proteomes" id="UP001367508"/>
    </source>
</evidence>
<dbReference type="AlphaFoldDB" id="A0AAN9LWN9"/>
<dbReference type="EMBL" id="JAYMYQ010000003">
    <property type="protein sequence ID" value="KAK7343780.1"/>
    <property type="molecule type" value="Genomic_DNA"/>
</dbReference>